<dbReference type="PANTHER" id="PTHR31668">
    <property type="entry name" value="GLUCOSE TRANSPORT TRANSCRIPTION REGULATOR RGT1-RELATED-RELATED"/>
    <property type="match status" value="1"/>
</dbReference>
<dbReference type="GO" id="GO:0003677">
    <property type="term" value="F:DNA binding"/>
    <property type="evidence" value="ECO:0007669"/>
    <property type="project" value="InterPro"/>
</dbReference>
<feature type="domain" description="Zn(2)-C6 fungal-type" evidence="4">
    <location>
        <begin position="12"/>
        <end position="41"/>
    </location>
</feature>
<gene>
    <name evidence="5" type="ORF">CPLU01_13869</name>
</gene>
<dbReference type="Pfam" id="PF00172">
    <property type="entry name" value="Zn_clus"/>
    <property type="match status" value="1"/>
</dbReference>
<dbReference type="PROSITE" id="PS50048">
    <property type="entry name" value="ZN2_CY6_FUNGAL_2"/>
    <property type="match status" value="1"/>
</dbReference>
<name>A0A8H6JP35_9PEZI</name>
<evidence type="ECO:0000313" key="5">
    <source>
        <dbReference type="EMBL" id="KAF6816442.1"/>
    </source>
</evidence>
<dbReference type="SUPFAM" id="SSF57701">
    <property type="entry name" value="Zn2/Cys6 DNA-binding domain"/>
    <property type="match status" value="1"/>
</dbReference>
<dbReference type="Proteomes" id="UP000654918">
    <property type="component" value="Unassembled WGS sequence"/>
</dbReference>
<dbReference type="CDD" id="cd12148">
    <property type="entry name" value="fungal_TF_MHR"/>
    <property type="match status" value="1"/>
</dbReference>
<dbReference type="InterPro" id="IPR001138">
    <property type="entry name" value="Zn2Cys6_DnaBD"/>
</dbReference>
<reference evidence="5" key="1">
    <citation type="journal article" date="2020" name="Phytopathology">
        <title>Genome Sequence Resources of Colletotrichum truncatum, C. plurivorum, C. musicola, and C. sojae: Four Species Pathogenic to Soybean (Glycine max).</title>
        <authorList>
            <person name="Rogerio F."/>
            <person name="Boufleur T.R."/>
            <person name="Ciampi-Guillardi M."/>
            <person name="Sukno S.A."/>
            <person name="Thon M.R."/>
            <person name="Massola Junior N.S."/>
            <person name="Baroncelli R."/>
        </authorList>
    </citation>
    <scope>NUCLEOTIDE SEQUENCE</scope>
    <source>
        <strain evidence="5">LFN00145</strain>
    </source>
</reference>
<dbReference type="InterPro" id="IPR036864">
    <property type="entry name" value="Zn2-C6_fun-type_DNA-bd_sf"/>
</dbReference>
<dbReference type="InterPro" id="IPR007219">
    <property type="entry name" value="XnlR_reg_dom"/>
</dbReference>
<dbReference type="InterPro" id="IPR050797">
    <property type="entry name" value="Carb_Metab_Trans_Reg"/>
</dbReference>
<dbReference type="GO" id="GO:0000981">
    <property type="term" value="F:DNA-binding transcription factor activity, RNA polymerase II-specific"/>
    <property type="evidence" value="ECO:0007669"/>
    <property type="project" value="InterPro"/>
</dbReference>
<dbReference type="GO" id="GO:0006351">
    <property type="term" value="P:DNA-templated transcription"/>
    <property type="evidence" value="ECO:0007669"/>
    <property type="project" value="InterPro"/>
</dbReference>
<organism evidence="5 6">
    <name type="scientific">Colletotrichum plurivorum</name>
    <dbReference type="NCBI Taxonomy" id="2175906"/>
    <lineage>
        <taxon>Eukaryota</taxon>
        <taxon>Fungi</taxon>
        <taxon>Dikarya</taxon>
        <taxon>Ascomycota</taxon>
        <taxon>Pezizomycotina</taxon>
        <taxon>Sordariomycetes</taxon>
        <taxon>Hypocreomycetidae</taxon>
        <taxon>Glomerellales</taxon>
        <taxon>Glomerellaceae</taxon>
        <taxon>Colletotrichum</taxon>
        <taxon>Colletotrichum orchidearum species complex</taxon>
    </lineage>
</organism>
<evidence type="ECO:0000256" key="3">
    <source>
        <dbReference type="SAM" id="MobiDB-lite"/>
    </source>
</evidence>
<feature type="compositionally biased region" description="Polar residues" evidence="3">
    <location>
        <begin position="79"/>
        <end position="92"/>
    </location>
</feature>
<keyword evidence="2" id="KW-0539">Nucleus</keyword>
<dbReference type="EMBL" id="WIGO01000337">
    <property type="protein sequence ID" value="KAF6816442.1"/>
    <property type="molecule type" value="Genomic_DNA"/>
</dbReference>
<accession>A0A8H6JP35</accession>
<dbReference type="Pfam" id="PF04082">
    <property type="entry name" value="Fungal_trans"/>
    <property type="match status" value="1"/>
</dbReference>
<keyword evidence="6" id="KW-1185">Reference proteome</keyword>
<evidence type="ECO:0000313" key="6">
    <source>
        <dbReference type="Proteomes" id="UP000654918"/>
    </source>
</evidence>
<sequence length="454" mass="50213">MPATSSSLSKRACDSCRQRKVKCDAAQPCANCRISNFDCTFNVVPRKRGPKGPREGAQESQTAKRRAQGSPEAAGETQPPASSPSVQDEAPTSTDLVYSLIDPYSSPSEIRRVLFASVAEAVPTLSIRQIVDECISLYVLHLFPSAPVCHIPGLRAMAASQFPLGGYTNTNDNAFEHGTDHDRVAHMKEFTLLTAVCAAIASVYPETMLPYRDLVAAPFLRASRSMLKVYEDYDTQYPISSSLSTRLLQSAALQHAAGKTSAAWHVLSQAGLLAQSFRLHSEQSLAKYDPLEATLLRNNFWMLFVADKSAIAMANRPVTLHEPLFDSTMDLAEKNPIRVSLLDPSMRNLPDAFEDTLMEGFPLIRRCWASASRLLLAIRSKRQNTALDDPIIHTNREDRETMTRMYKDVIGVLDELPPWLDSPDTVELEPGYDVAFQRSCFWTQKARLVATGSA</sequence>
<evidence type="ECO:0000256" key="2">
    <source>
        <dbReference type="ARBA" id="ARBA00023242"/>
    </source>
</evidence>
<evidence type="ECO:0000256" key="1">
    <source>
        <dbReference type="ARBA" id="ARBA00022723"/>
    </source>
</evidence>
<comment type="caution">
    <text evidence="5">The sequence shown here is derived from an EMBL/GenBank/DDBJ whole genome shotgun (WGS) entry which is preliminary data.</text>
</comment>
<keyword evidence="1" id="KW-0479">Metal-binding</keyword>
<evidence type="ECO:0000259" key="4">
    <source>
        <dbReference type="PROSITE" id="PS50048"/>
    </source>
</evidence>
<dbReference type="PROSITE" id="PS00463">
    <property type="entry name" value="ZN2_CY6_FUNGAL_1"/>
    <property type="match status" value="1"/>
</dbReference>
<proteinExistence type="predicted"/>
<protein>
    <submittedName>
        <fullName evidence="5">C6 transcription factor</fullName>
    </submittedName>
</protein>
<feature type="region of interest" description="Disordered" evidence="3">
    <location>
        <begin position="42"/>
        <end position="92"/>
    </location>
</feature>
<dbReference type="SMART" id="SM00066">
    <property type="entry name" value="GAL4"/>
    <property type="match status" value="1"/>
</dbReference>
<dbReference type="AlphaFoldDB" id="A0A8H6JP35"/>
<dbReference type="GO" id="GO:0008270">
    <property type="term" value="F:zinc ion binding"/>
    <property type="evidence" value="ECO:0007669"/>
    <property type="project" value="InterPro"/>
</dbReference>
<dbReference type="Gene3D" id="4.10.240.10">
    <property type="entry name" value="Zn(2)-C6 fungal-type DNA-binding domain"/>
    <property type="match status" value="1"/>
</dbReference>
<dbReference type="CDD" id="cd00067">
    <property type="entry name" value="GAL4"/>
    <property type="match status" value="1"/>
</dbReference>